<organism evidence="2 3">
    <name type="scientific">Fodinibius salicampi</name>
    <dbReference type="NCBI Taxonomy" id="1920655"/>
    <lineage>
        <taxon>Bacteria</taxon>
        <taxon>Pseudomonadati</taxon>
        <taxon>Balneolota</taxon>
        <taxon>Balneolia</taxon>
        <taxon>Balneolales</taxon>
        <taxon>Balneolaceae</taxon>
        <taxon>Fodinibius</taxon>
    </lineage>
</organism>
<dbReference type="EMBL" id="JAJNDC010000001">
    <property type="protein sequence ID" value="MCW9712447.1"/>
    <property type="molecule type" value="Genomic_DNA"/>
</dbReference>
<dbReference type="PANTHER" id="PTHR36966">
    <property type="entry name" value="REP-ASSOCIATED TYROSINE TRANSPOSASE"/>
    <property type="match status" value="1"/>
</dbReference>
<accession>A0ABT3PX70</accession>
<feature type="domain" description="Transposase IS200-like" evidence="1">
    <location>
        <begin position="19"/>
        <end position="170"/>
    </location>
</feature>
<dbReference type="SUPFAM" id="SSF143422">
    <property type="entry name" value="Transposase IS200-like"/>
    <property type="match status" value="1"/>
</dbReference>
<evidence type="ECO:0000313" key="2">
    <source>
        <dbReference type="EMBL" id="MCW9712447.1"/>
    </source>
</evidence>
<dbReference type="InterPro" id="IPR036515">
    <property type="entry name" value="Transposase_17_sf"/>
</dbReference>
<protein>
    <submittedName>
        <fullName evidence="2">Transposase</fullName>
    </submittedName>
</protein>
<comment type="caution">
    <text evidence="2">The sequence shown here is derived from an EMBL/GenBank/DDBJ whole genome shotgun (WGS) entry which is preliminary data.</text>
</comment>
<proteinExistence type="predicted"/>
<keyword evidence="3" id="KW-1185">Reference proteome</keyword>
<dbReference type="Gene3D" id="3.30.70.1290">
    <property type="entry name" value="Transposase IS200-like"/>
    <property type="match status" value="1"/>
</dbReference>
<dbReference type="RefSeq" id="WP_265788408.1">
    <property type="nucleotide sequence ID" value="NZ_BAABRS010000001.1"/>
</dbReference>
<dbReference type="InterPro" id="IPR002686">
    <property type="entry name" value="Transposase_17"/>
</dbReference>
<dbReference type="SMART" id="SM01321">
    <property type="entry name" value="Y1_Tnp"/>
    <property type="match status" value="1"/>
</dbReference>
<gene>
    <name evidence="2" type="ORF">LQ318_05960</name>
</gene>
<dbReference type="InterPro" id="IPR052715">
    <property type="entry name" value="RAYT_transposase"/>
</dbReference>
<dbReference type="PANTHER" id="PTHR36966:SF1">
    <property type="entry name" value="REP-ASSOCIATED TYROSINE TRANSPOSASE"/>
    <property type="match status" value="1"/>
</dbReference>
<name>A0ABT3PX70_9BACT</name>
<sequence length="199" mass="23356">MQKRNCPNRKSIRLKGWDYRTGLYFITICTDESQHHFGHINDGMMGLSVPGCIAWHYWRQIPHHQENVILDEFVVMPDHIHGIIGIESEEAVGTCHGMSVPNASEAERKAKFGQPQSKSLSMIINHFKGAVTRWCNAHEYEYFAWQSRFYDHIIRNERALKRIRQYIFDNPLQWQKGKRDRNTDSNIIHEQAVEYMAVA</sequence>
<reference evidence="2 3" key="1">
    <citation type="submission" date="2021-11" db="EMBL/GenBank/DDBJ databases">
        <title>Aliifidinibius sp. nov., a new bacterium isolated from saline soil.</title>
        <authorList>
            <person name="Galisteo C."/>
            <person name="De La Haba R."/>
            <person name="Sanchez-Porro C."/>
            <person name="Ventosa A."/>
        </authorList>
    </citation>
    <scope>NUCLEOTIDE SEQUENCE [LARGE SCALE GENOMIC DNA]</scope>
    <source>
        <strain evidence="2 3">KACC 190600</strain>
    </source>
</reference>
<evidence type="ECO:0000313" key="3">
    <source>
        <dbReference type="Proteomes" id="UP001207337"/>
    </source>
</evidence>
<dbReference type="Proteomes" id="UP001207337">
    <property type="component" value="Unassembled WGS sequence"/>
</dbReference>
<evidence type="ECO:0000259" key="1">
    <source>
        <dbReference type="SMART" id="SM01321"/>
    </source>
</evidence>